<dbReference type="AlphaFoldDB" id="A0A1Q2HXK7"/>
<feature type="DNA-binding region" description="H-T-H motif" evidence="4">
    <location>
        <begin position="36"/>
        <end position="55"/>
    </location>
</feature>
<dbReference type="InterPro" id="IPR001647">
    <property type="entry name" value="HTH_TetR"/>
</dbReference>
<evidence type="ECO:0000256" key="3">
    <source>
        <dbReference type="ARBA" id="ARBA00023163"/>
    </source>
</evidence>
<accession>A0A1Q2HXK7</accession>
<feature type="domain" description="HTH tetR-type" evidence="5">
    <location>
        <begin position="13"/>
        <end position="73"/>
    </location>
</feature>
<dbReference type="EMBL" id="CP019688">
    <property type="protein sequence ID" value="AQQ15597.1"/>
    <property type="molecule type" value="Genomic_DNA"/>
</dbReference>
<reference evidence="6 7" key="1">
    <citation type="submission" date="2016-12" db="EMBL/GenBank/DDBJ databases">
        <authorList>
            <person name="Song W.-J."/>
            <person name="Kurnit D.M."/>
        </authorList>
    </citation>
    <scope>NUCLEOTIDE SEQUENCE [LARGE SCALE GENOMIC DNA]</scope>
    <source>
        <strain evidence="6 7">DSM 30827</strain>
    </source>
</reference>
<dbReference type="GO" id="GO:0003700">
    <property type="term" value="F:DNA-binding transcription factor activity"/>
    <property type="evidence" value="ECO:0007669"/>
    <property type="project" value="TreeGrafter"/>
</dbReference>
<evidence type="ECO:0000259" key="5">
    <source>
        <dbReference type="PROSITE" id="PS50977"/>
    </source>
</evidence>
<dbReference type="InterPro" id="IPR009057">
    <property type="entry name" value="Homeodomain-like_sf"/>
</dbReference>
<gene>
    <name evidence="6" type="primary">tetR</name>
    <name evidence="6" type="ORF">CGLAU_08210</name>
</gene>
<dbReference type="Gene3D" id="1.10.357.10">
    <property type="entry name" value="Tetracycline Repressor, domain 2"/>
    <property type="match status" value="1"/>
</dbReference>
<keyword evidence="1" id="KW-0805">Transcription regulation</keyword>
<proteinExistence type="predicted"/>
<organism evidence="6 7">
    <name type="scientific">Corynebacterium glaucum</name>
    <dbReference type="NCBI Taxonomy" id="187491"/>
    <lineage>
        <taxon>Bacteria</taxon>
        <taxon>Bacillati</taxon>
        <taxon>Actinomycetota</taxon>
        <taxon>Actinomycetes</taxon>
        <taxon>Mycobacteriales</taxon>
        <taxon>Corynebacteriaceae</taxon>
        <taxon>Corynebacterium</taxon>
    </lineage>
</organism>
<sequence>MNFTFELQLVSMQLSREAIVAIALDILSQYGLADVSMRRIAGALGVAPGALYWHIENKQELIAALADAIIAPVVTAPPEDPEALCAALWNHVLATRDGAEIVIAAIGQPDAPVRRTLEETFALVVGRSAPEGASISDATVAANGLLHLTLGAAAVQQSATQLATATGERGLRPVDEAAAEHAAAVKLLLTGMKR</sequence>
<protein>
    <submittedName>
        <fullName evidence="6">Tetracycline repressor protein class H</fullName>
    </submittedName>
</protein>
<evidence type="ECO:0000256" key="2">
    <source>
        <dbReference type="ARBA" id="ARBA00023125"/>
    </source>
</evidence>
<evidence type="ECO:0000313" key="6">
    <source>
        <dbReference type="EMBL" id="AQQ15597.1"/>
    </source>
</evidence>
<dbReference type="PRINTS" id="PR00455">
    <property type="entry name" value="HTHTETR"/>
</dbReference>
<name>A0A1Q2HXK7_9CORY</name>
<keyword evidence="3" id="KW-0804">Transcription</keyword>
<keyword evidence="7" id="KW-1185">Reference proteome</keyword>
<dbReference type="Gene3D" id="1.10.10.60">
    <property type="entry name" value="Homeodomain-like"/>
    <property type="match status" value="1"/>
</dbReference>
<dbReference type="InterPro" id="IPR050109">
    <property type="entry name" value="HTH-type_TetR-like_transc_reg"/>
</dbReference>
<evidence type="ECO:0000313" key="7">
    <source>
        <dbReference type="Proteomes" id="UP000217209"/>
    </source>
</evidence>
<dbReference type="Pfam" id="PF00440">
    <property type="entry name" value="TetR_N"/>
    <property type="match status" value="1"/>
</dbReference>
<dbReference type="KEGG" id="cgv:CGLAU_08210"/>
<dbReference type="GO" id="GO:0000976">
    <property type="term" value="F:transcription cis-regulatory region binding"/>
    <property type="evidence" value="ECO:0007669"/>
    <property type="project" value="TreeGrafter"/>
</dbReference>
<dbReference type="PANTHER" id="PTHR30055:SF151">
    <property type="entry name" value="TRANSCRIPTIONAL REGULATORY PROTEIN"/>
    <property type="match status" value="1"/>
</dbReference>
<dbReference type="SUPFAM" id="SSF46689">
    <property type="entry name" value="Homeodomain-like"/>
    <property type="match status" value="1"/>
</dbReference>
<dbReference type="PROSITE" id="PS50977">
    <property type="entry name" value="HTH_TETR_2"/>
    <property type="match status" value="1"/>
</dbReference>
<dbReference type="Proteomes" id="UP000217209">
    <property type="component" value="Chromosome"/>
</dbReference>
<evidence type="ECO:0000256" key="4">
    <source>
        <dbReference type="PROSITE-ProRule" id="PRU00335"/>
    </source>
</evidence>
<evidence type="ECO:0000256" key="1">
    <source>
        <dbReference type="ARBA" id="ARBA00023015"/>
    </source>
</evidence>
<dbReference type="PANTHER" id="PTHR30055">
    <property type="entry name" value="HTH-TYPE TRANSCRIPTIONAL REGULATOR RUTR"/>
    <property type="match status" value="1"/>
</dbReference>
<keyword evidence="2 4" id="KW-0238">DNA-binding</keyword>